<evidence type="ECO:0000259" key="5">
    <source>
        <dbReference type="Pfam" id="PF02852"/>
    </source>
</evidence>
<dbReference type="SUPFAM" id="SSF55424">
    <property type="entry name" value="FAD/NAD-linked reductases, dimerisation (C-terminal) domain"/>
    <property type="match status" value="1"/>
</dbReference>
<dbReference type="PRINTS" id="PR00411">
    <property type="entry name" value="PNDRDTASEI"/>
</dbReference>
<evidence type="ECO:0000256" key="1">
    <source>
        <dbReference type="ARBA" id="ARBA00001974"/>
    </source>
</evidence>
<feature type="domain" description="FAD/NAD(P)-binding" evidence="6">
    <location>
        <begin position="4"/>
        <end position="321"/>
    </location>
</feature>
<proteinExistence type="inferred from homology"/>
<dbReference type="NCBIfam" id="NF004939">
    <property type="entry name" value="PRK06292.1-1"/>
    <property type="match status" value="1"/>
</dbReference>
<dbReference type="InterPro" id="IPR036324">
    <property type="entry name" value="Mn/Fe_SOD_N_sf"/>
</dbReference>
<evidence type="ECO:0000259" key="6">
    <source>
        <dbReference type="Pfam" id="PF07992"/>
    </source>
</evidence>
<dbReference type="InterPro" id="IPR004099">
    <property type="entry name" value="Pyr_nucl-diS_OxRdtase_dimer"/>
</dbReference>
<evidence type="ECO:0000256" key="4">
    <source>
        <dbReference type="ARBA" id="ARBA00022827"/>
    </source>
</evidence>
<dbReference type="Gene3D" id="3.50.50.60">
    <property type="entry name" value="FAD/NAD(P)-binding domain"/>
    <property type="match status" value="3"/>
</dbReference>
<keyword evidence="3" id="KW-0285">Flavoprotein</keyword>
<dbReference type="InterPro" id="IPR001100">
    <property type="entry name" value="Pyr_nuc-diS_OxRdtase"/>
</dbReference>
<reference evidence="7 8" key="1">
    <citation type="submission" date="2023-09" db="EMBL/GenBank/DDBJ databases">
        <authorList>
            <person name="Rey-Velasco X."/>
        </authorList>
    </citation>
    <scope>NUCLEOTIDE SEQUENCE [LARGE SCALE GENOMIC DNA]</scope>
    <source>
        <strain evidence="7 8">W345</strain>
    </source>
</reference>
<dbReference type="Proteomes" id="UP001254608">
    <property type="component" value="Unassembled WGS sequence"/>
</dbReference>
<keyword evidence="7" id="KW-0560">Oxidoreductase</keyword>
<dbReference type="GO" id="GO:0004148">
    <property type="term" value="F:dihydrolipoyl dehydrogenase (NADH) activity"/>
    <property type="evidence" value="ECO:0007669"/>
    <property type="project" value="UniProtKB-EC"/>
</dbReference>
<dbReference type="Pfam" id="PF02852">
    <property type="entry name" value="Pyr_redox_dim"/>
    <property type="match status" value="1"/>
</dbReference>
<dbReference type="PRINTS" id="PR00368">
    <property type="entry name" value="FADPNR"/>
</dbReference>
<comment type="cofactor">
    <cofactor evidence="1">
        <name>FAD</name>
        <dbReference type="ChEBI" id="CHEBI:57692"/>
    </cofactor>
</comment>
<dbReference type="InterPro" id="IPR036188">
    <property type="entry name" value="FAD/NAD-bd_sf"/>
</dbReference>
<dbReference type="EMBL" id="JAVRIC010000002">
    <property type="protein sequence ID" value="MDT0496087.1"/>
    <property type="molecule type" value="Genomic_DNA"/>
</dbReference>
<dbReference type="PANTHER" id="PTHR43014:SF4">
    <property type="entry name" value="PYRIDINE NUCLEOTIDE-DISULFIDE OXIDOREDUCTASE RCLA-RELATED"/>
    <property type="match status" value="1"/>
</dbReference>
<name>A0ABU2WDX9_9GAMM</name>
<dbReference type="Gene3D" id="3.30.390.30">
    <property type="match status" value="1"/>
</dbReference>
<keyword evidence="8" id="KW-1185">Reference proteome</keyword>
<evidence type="ECO:0000256" key="3">
    <source>
        <dbReference type="ARBA" id="ARBA00022630"/>
    </source>
</evidence>
<evidence type="ECO:0000313" key="8">
    <source>
        <dbReference type="Proteomes" id="UP001254608"/>
    </source>
</evidence>
<accession>A0ABU2WDX9</accession>
<dbReference type="PANTHER" id="PTHR43014">
    <property type="entry name" value="MERCURIC REDUCTASE"/>
    <property type="match status" value="1"/>
</dbReference>
<comment type="caution">
    <text evidence="7">The sequence shown here is derived from an EMBL/GenBank/DDBJ whole genome shotgun (WGS) entry which is preliminary data.</text>
</comment>
<organism evidence="7 8">
    <name type="scientific">Banduia mediterranea</name>
    <dbReference type="NCBI Taxonomy" id="3075609"/>
    <lineage>
        <taxon>Bacteria</taxon>
        <taxon>Pseudomonadati</taxon>
        <taxon>Pseudomonadota</taxon>
        <taxon>Gammaproteobacteria</taxon>
        <taxon>Nevskiales</taxon>
        <taxon>Algiphilaceae</taxon>
        <taxon>Banduia</taxon>
    </lineage>
</organism>
<feature type="domain" description="Pyridine nucleotide-disulphide oxidoreductase dimerisation" evidence="5">
    <location>
        <begin position="345"/>
        <end position="447"/>
    </location>
</feature>
<dbReference type="PIRSF" id="PIRSF000350">
    <property type="entry name" value="Mercury_reductase_MerA"/>
    <property type="match status" value="1"/>
</dbReference>
<dbReference type="SUPFAM" id="SSF51905">
    <property type="entry name" value="FAD/NAD(P)-binding domain"/>
    <property type="match status" value="1"/>
</dbReference>
<sequence>MKTEIAIIGAGTAGLSAYRQARKRTDSVLLIEAGPGGTTCARAGCMPSKLLIAAADAAHAVRVADVFGVRTEPPRIDGVAVMRRVREERDRFVRLTLEDIEAFPARHRISAHARFVDDHRLRLDDGRELEAERIIIATGSSPSIPEPWRALGDRLVANEQVFEWRSLPESVAVVGTGVIGLELGQALHRLGVRVRLFDKGRSVGLLKDQAVIDYALRLFEDEMLWSAESELETPQRDGDQVLLRWTQGGQSHQERFDYLLAATGRRPNVSRLGLENTGLKLDKHGVPEFDRQTLRCSLDHIFIAGDADGELPLLHEAADDGRFAGLNAGRYPEVRRYPRRAGLQILFSDPQIAVVGAGSAVLEAAGRPYREAGLSFENQGRSRVINRNRGFAKLYGCPHSGRFLGAELIAPHAEHLAHLLAWSVQQKLKVSTMLDMPFYHPVIEEGLRSGLRSLLRNMQMGEEPVPGCMDCGPGG</sequence>
<dbReference type="InterPro" id="IPR016156">
    <property type="entry name" value="FAD/NAD-linked_Rdtase_dimer_sf"/>
</dbReference>
<dbReference type="InterPro" id="IPR023753">
    <property type="entry name" value="FAD/NAD-binding_dom"/>
</dbReference>
<dbReference type="RefSeq" id="WP_311363479.1">
    <property type="nucleotide sequence ID" value="NZ_JAVRIC010000002.1"/>
</dbReference>
<dbReference type="Gene3D" id="1.10.287.990">
    <property type="entry name" value="Fe,Mn superoxide dismutase (SOD) domain"/>
    <property type="match status" value="1"/>
</dbReference>
<gene>
    <name evidence="7" type="ORF">RM530_01725</name>
</gene>
<dbReference type="Pfam" id="PF07992">
    <property type="entry name" value="Pyr_redox_2"/>
    <property type="match status" value="1"/>
</dbReference>
<dbReference type="EC" id="1.8.1.4" evidence="7"/>
<evidence type="ECO:0000313" key="7">
    <source>
        <dbReference type="EMBL" id="MDT0496087.1"/>
    </source>
</evidence>
<comment type="similarity">
    <text evidence="2">Belongs to the class-I pyridine nucleotide-disulfide oxidoreductase family.</text>
</comment>
<keyword evidence="4" id="KW-0274">FAD</keyword>
<protein>
    <submittedName>
        <fullName evidence="7">Dihydrolipoyl dehydrogenase</fullName>
        <ecNumber evidence="7">1.8.1.4</ecNumber>
    </submittedName>
</protein>
<evidence type="ECO:0000256" key="2">
    <source>
        <dbReference type="ARBA" id="ARBA00007532"/>
    </source>
</evidence>